<dbReference type="InterPro" id="IPR036291">
    <property type="entry name" value="NAD(P)-bd_dom_sf"/>
</dbReference>
<dbReference type="EMBL" id="VFOU01000001">
    <property type="protein sequence ID" value="TQL73859.1"/>
    <property type="molecule type" value="Genomic_DNA"/>
</dbReference>
<accession>A0A543AMR5</accession>
<evidence type="ECO:0000313" key="5">
    <source>
        <dbReference type="Proteomes" id="UP000319746"/>
    </source>
</evidence>
<keyword evidence="2" id="KW-1133">Transmembrane helix</keyword>
<name>A0A543AMR5_9MICC</name>
<dbReference type="SUPFAM" id="SSF53335">
    <property type="entry name" value="S-adenosyl-L-methionine-dependent methyltransferases"/>
    <property type="match status" value="1"/>
</dbReference>
<dbReference type="Proteomes" id="UP000319746">
    <property type="component" value="Unassembled WGS sequence"/>
</dbReference>
<feature type="transmembrane region" description="Helical" evidence="2">
    <location>
        <begin position="120"/>
        <end position="139"/>
    </location>
</feature>
<feature type="domain" description="Polysaccharide biosynthesis protein CapD-like" evidence="3">
    <location>
        <begin position="297"/>
        <end position="574"/>
    </location>
</feature>
<dbReference type="InterPro" id="IPR029063">
    <property type="entry name" value="SAM-dependent_MTases_sf"/>
</dbReference>
<dbReference type="SUPFAM" id="SSF51735">
    <property type="entry name" value="NAD(P)-binding Rossmann-fold domains"/>
    <property type="match status" value="1"/>
</dbReference>
<evidence type="ECO:0000256" key="1">
    <source>
        <dbReference type="ARBA" id="ARBA00007430"/>
    </source>
</evidence>
<evidence type="ECO:0000259" key="3">
    <source>
        <dbReference type="Pfam" id="PF02719"/>
    </source>
</evidence>
<feature type="transmembrane region" description="Helical" evidence="2">
    <location>
        <begin position="27"/>
        <end position="45"/>
    </location>
</feature>
<sequence>MTSAVTARLDDPLVHGPKVRYRDSHRLIDIACWALAIFGVYLIHYDFVLTPLQVVMVLGLIVITGSAQWLFGWGFFLYRRRFSTGSFDEIRALWKSGLAAGAILLVTGIITGYFMDHPAAIGIIVIPAAMTMMFGIRYGERRRRLARAHPDTNAERTLIIGAGEVATRLIQQLVATSGTKYWPIGMVDDSPEKCNVQVHHVQVLGTLADLRQLVPKTRAQVIAIAIAYPPRGLVREIQHLADELDVVVKVIPSLVELFETGVQTTDLRDVSIYDLLGRAPVETNVEEIAGYLTGARVLVTGAGGSIGSVLCQHISRFQPGELIMVDRDETGLQHTQLAVSGNGLLSTKETVLTDIRDADAVRRIFENYQPEVVFHAAALKHLPMLERFPEEGWKTNVLGTLNVLEAAAAVNVQRFVNISTDKAANPTSQLGYSKRAAEKLTAWVGQQTGNEGYLSVRFGNVIGSRGSMLPTFTSLIEQGGPVTVTHPEVTRYFMTVVEACQLVLQAGGIGSSGEVMILDMGEPVRILDVAKRMISLSGKDIDIVFTGLREGEKLHEQLTADTEAILSSAHPLISRTRIEPLPVTELNYLNPTAKVQSQS</sequence>
<dbReference type="Pfam" id="PF02719">
    <property type="entry name" value="Polysacc_synt_2"/>
    <property type="match status" value="1"/>
</dbReference>
<dbReference type="Gene3D" id="3.40.50.720">
    <property type="entry name" value="NAD(P)-binding Rossmann-like Domain"/>
    <property type="match status" value="2"/>
</dbReference>
<comment type="similarity">
    <text evidence="1">Belongs to the polysaccharide synthase family.</text>
</comment>
<dbReference type="PANTHER" id="PTHR43318">
    <property type="entry name" value="UDP-N-ACETYLGLUCOSAMINE 4,6-DEHYDRATASE"/>
    <property type="match status" value="1"/>
</dbReference>
<dbReference type="CDD" id="cd05237">
    <property type="entry name" value="UDP_invert_4-6DH_SDR_e"/>
    <property type="match status" value="1"/>
</dbReference>
<dbReference type="OrthoDB" id="9803111at2"/>
<keyword evidence="2" id="KW-0472">Membrane</keyword>
<feature type="transmembrane region" description="Helical" evidence="2">
    <location>
        <begin position="92"/>
        <end position="114"/>
    </location>
</feature>
<dbReference type="RefSeq" id="WP_141864107.1">
    <property type="nucleotide sequence ID" value="NZ_BAABAN010000017.1"/>
</dbReference>
<feature type="transmembrane region" description="Helical" evidence="2">
    <location>
        <begin position="51"/>
        <end position="71"/>
    </location>
</feature>
<gene>
    <name evidence="4" type="ORF">FB556_0307</name>
</gene>
<dbReference type="InterPro" id="IPR051203">
    <property type="entry name" value="Polysaccharide_Synthase-Rel"/>
</dbReference>
<evidence type="ECO:0000256" key="2">
    <source>
        <dbReference type="SAM" id="Phobius"/>
    </source>
</evidence>
<organism evidence="4 5">
    <name type="scientific">Enteractinococcus coprophilus</name>
    <dbReference type="NCBI Taxonomy" id="1027633"/>
    <lineage>
        <taxon>Bacteria</taxon>
        <taxon>Bacillati</taxon>
        <taxon>Actinomycetota</taxon>
        <taxon>Actinomycetes</taxon>
        <taxon>Micrococcales</taxon>
        <taxon>Micrococcaceae</taxon>
    </lineage>
</organism>
<dbReference type="AlphaFoldDB" id="A0A543AMR5"/>
<dbReference type="PANTHER" id="PTHR43318:SF1">
    <property type="entry name" value="POLYSACCHARIDE BIOSYNTHESIS PROTEIN EPSC-RELATED"/>
    <property type="match status" value="1"/>
</dbReference>
<evidence type="ECO:0000313" key="4">
    <source>
        <dbReference type="EMBL" id="TQL73859.1"/>
    </source>
</evidence>
<reference evidence="4 5" key="1">
    <citation type="submission" date="2019-06" db="EMBL/GenBank/DDBJ databases">
        <title>Sequencing the genomes of 1000 actinobacteria strains.</title>
        <authorList>
            <person name="Klenk H.-P."/>
        </authorList>
    </citation>
    <scope>NUCLEOTIDE SEQUENCE [LARGE SCALE GENOMIC DNA]</scope>
    <source>
        <strain evidence="4 5">DSM 24083</strain>
    </source>
</reference>
<comment type="caution">
    <text evidence="4">The sequence shown here is derived from an EMBL/GenBank/DDBJ whole genome shotgun (WGS) entry which is preliminary data.</text>
</comment>
<protein>
    <submittedName>
        <fullName evidence="4">dTDP-glucose 4,6-dehydratase</fullName>
    </submittedName>
</protein>
<keyword evidence="5" id="KW-1185">Reference proteome</keyword>
<dbReference type="InterPro" id="IPR003869">
    <property type="entry name" value="Polysac_CapD-like"/>
</dbReference>
<keyword evidence="2" id="KW-0812">Transmembrane</keyword>
<proteinExistence type="inferred from homology"/>